<evidence type="ECO:0000313" key="3">
    <source>
        <dbReference type="Proteomes" id="UP000499080"/>
    </source>
</evidence>
<organism evidence="2 3">
    <name type="scientific">Araneus ventricosus</name>
    <name type="common">Orbweaver spider</name>
    <name type="synonym">Epeira ventricosa</name>
    <dbReference type="NCBI Taxonomy" id="182803"/>
    <lineage>
        <taxon>Eukaryota</taxon>
        <taxon>Metazoa</taxon>
        <taxon>Ecdysozoa</taxon>
        <taxon>Arthropoda</taxon>
        <taxon>Chelicerata</taxon>
        <taxon>Arachnida</taxon>
        <taxon>Araneae</taxon>
        <taxon>Araneomorphae</taxon>
        <taxon>Entelegynae</taxon>
        <taxon>Araneoidea</taxon>
        <taxon>Araneidae</taxon>
        <taxon>Araneus</taxon>
    </lineage>
</organism>
<comment type="caution">
    <text evidence="2">The sequence shown here is derived from an EMBL/GenBank/DDBJ whole genome shotgun (WGS) entry which is preliminary data.</text>
</comment>
<evidence type="ECO:0008006" key="4">
    <source>
        <dbReference type="Google" id="ProtNLM"/>
    </source>
</evidence>
<reference evidence="2 3" key="1">
    <citation type="journal article" date="2019" name="Sci. Rep.">
        <title>Orb-weaving spider Araneus ventricosus genome elucidates the spidroin gene catalogue.</title>
        <authorList>
            <person name="Kono N."/>
            <person name="Nakamura H."/>
            <person name="Ohtoshi R."/>
            <person name="Moran D.A.P."/>
            <person name="Shinohara A."/>
            <person name="Yoshida Y."/>
            <person name="Fujiwara M."/>
            <person name="Mori M."/>
            <person name="Tomita M."/>
            <person name="Arakawa K."/>
        </authorList>
    </citation>
    <scope>NUCLEOTIDE SEQUENCE [LARGE SCALE GENOMIC DNA]</scope>
</reference>
<protein>
    <recommendedName>
        <fullName evidence="4">Cardioactive peptide</fullName>
    </recommendedName>
</protein>
<gene>
    <name evidence="2" type="ORF">AVEN_102833_1</name>
    <name evidence="1" type="ORF">AVEN_82574_1</name>
</gene>
<proteinExistence type="predicted"/>
<evidence type="ECO:0000313" key="1">
    <source>
        <dbReference type="EMBL" id="GBO17009.1"/>
    </source>
</evidence>
<dbReference type="Pfam" id="PF11105">
    <property type="entry name" value="CCAP"/>
    <property type="match status" value="1"/>
</dbReference>
<dbReference type="EMBL" id="BGPR01040862">
    <property type="protein sequence ID" value="GBO17061.1"/>
    <property type="molecule type" value="Genomic_DNA"/>
</dbReference>
<keyword evidence="3" id="KW-1185">Reference proteome</keyword>
<dbReference type="AlphaFoldDB" id="A0A4Y2UXU1"/>
<dbReference type="OrthoDB" id="6134464at2759"/>
<evidence type="ECO:0000313" key="2">
    <source>
        <dbReference type="EMBL" id="GBO17061.1"/>
    </source>
</evidence>
<accession>A0A4Y2UXU1</accession>
<dbReference type="EMBL" id="BGPR01040818">
    <property type="protein sequence ID" value="GBO17009.1"/>
    <property type="molecule type" value="Genomic_DNA"/>
</dbReference>
<sequence>MDLPVLQKRPFCNAFTGCGRKRSNLRGSDASDLFGSRQSGSQNKLYALLQQKMAEVEALRGILDELFSSNLIYQHQELRPLHSHGNTIVWTNNICSGMLQHSVQEAGKKTPIKHSSEHNSLEMNGIGHKTVEKAKTDETIKKRKSASICLKIFTMLSTVSSYELKAQNSMCHNRSDVVERAVSPRDIVNVLRNAVFQPS</sequence>
<name>A0A4Y2UXU1_ARAVE</name>
<dbReference type="InterPro" id="IPR024276">
    <property type="entry name" value="CCAP"/>
</dbReference>
<dbReference type="Proteomes" id="UP000499080">
    <property type="component" value="Unassembled WGS sequence"/>
</dbReference>